<comment type="cofactor">
    <cofactor evidence="1">
        <name>pyridoxal 5'-phosphate</name>
        <dbReference type="ChEBI" id="CHEBI:597326"/>
    </cofactor>
</comment>
<dbReference type="Pfam" id="PF00291">
    <property type="entry name" value="PALP"/>
    <property type="match status" value="1"/>
</dbReference>
<dbReference type="NCBIfam" id="TIGR03528">
    <property type="entry name" value="2_3_DAP_am_ly"/>
    <property type="match status" value="1"/>
</dbReference>
<dbReference type="SUPFAM" id="SSF53686">
    <property type="entry name" value="Tryptophan synthase beta subunit-like PLP-dependent enzymes"/>
    <property type="match status" value="1"/>
</dbReference>
<evidence type="ECO:0000256" key="2">
    <source>
        <dbReference type="ARBA" id="ARBA00022898"/>
    </source>
</evidence>
<accession>A0A9D2N292</accession>
<dbReference type="EMBL" id="DWWT01000076">
    <property type="protein sequence ID" value="HJC07215.1"/>
    <property type="molecule type" value="Genomic_DNA"/>
</dbReference>
<dbReference type="PANTHER" id="PTHR42937">
    <property type="match status" value="1"/>
</dbReference>
<organism evidence="4 5">
    <name type="scientific">Candidatus Enterocloster excrementipullorum</name>
    <dbReference type="NCBI Taxonomy" id="2838559"/>
    <lineage>
        <taxon>Bacteria</taxon>
        <taxon>Bacillati</taxon>
        <taxon>Bacillota</taxon>
        <taxon>Clostridia</taxon>
        <taxon>Lachnospirales</taxon>
        <taxon>Lachnospiraceae</taxon>
        <taxon>Enterocloster</taxon>
    </lineage>
</organism>
<comment type="caution">
    <text evidence="4">The sequence shown here is derived from an EMBL/GenBank/DDBJ whole genome shotgun (WGS) entry which is preliminary data.</text>
</comment>
<dbReference type="InterPro" id="IPR036052">
    <property type="entry name" value="TrpB-like_PALP_sf"/>
</dbReference>
<dbReference type="GO" id="GO:0008838">
    <property type="term" value="F:diaminopropionate ammonia-lyase activity"/>
    <property type="evidence" value="ECO:0007669"/>
    <property type="project" value="UniProtKB-EC"/>
</dbReference>
<dbReference type="GO" id="GO:0030170">
    <property type="term" value="F:pyridoxal phosphate binding"/>
    <property type="evidence" value="ECO:0007669"/>
    <property type="project" value="InterPro"/>
</dbReference>
<reference evidence="4" key="1">
    <citation type="journal article" date="2021" name="PeerJ">
        <title>Extensive microbial diversity within the chicken gut microbiome revealed by metagenomics and culture.</title>
        <authorList>
            <person name="Gilroy R."/>
            <person name="Ravi A."/>
            <person name="Getino M."/>
            <person name="Pursley I."/>
            <person name="Horton D.L."/>
            <person name="Alikhan N.F."/>
            <person name="Baker D."/>
            <person name="Gharbi K."/>
            <person name="Hall N."/>
            <person name="Watson M."/>
            <person name="Adriaenssens E.M."/>
            <person name="Foster-Nyarko E."/>
            <person name="Jarju S."/>
            <person name="Secka A."/>
            <person name="Antonio M."/>
            <person name="Oren A."/>
            <person name="Chaudhuri R.R."/>
            <person name="La Ragione R."/>
            <person name="Hildebrand F."/>
            <person name="Pallen M.J."/>
        </authorList>
    </citation>
    <scope>NUCLEOTIDE SEQUENCE</scope>
    <source>
        <strain evidence="4">CHK180-15479</strain>
    </source>
</reference>
<dbReference type="NCBIfam" id="NF006058">
    <property type="entry name" value="PRK08206.1"/>
    <property type="match status" value="1"/>
</dbReference>
<feature type="domain" description="Tryptophan synthase beta chain-like PALP" evidence="3">
    <location>
        <begin position="38"/>
        <end position="335"/>
    </location>
</feature>
<evidence type="ECO:0000313" key="4">
    <source>
        <dbReference type="EMBL" id="HJC07215.1"/>
    </source>
</evidence>
<dbReference type="PANTHER" id="PTHR42937:SF1">
    <property type="entry name" value="DIAMINOPROPIONATE AMMONIA-LYASE"/>
    <property type="match status" value="1"/>
</dbReference>
<proteinExistence type="predicted"/>
<protein>
    <submittedName>
        <fullName evidence="4">Diaminopropionate ammonia-lyase</fullName>
        <ecNumber evidence="4">4.3.1.15</ecNumber>
    </submittedName>
</protein>
<keyword evidence="4" id="KW-0456">Lyase</keyword>
<reference evidence="4" key="2">
    <citation type="submission" date="2021-04" db="EMBL/GenBank/DDBJ databases">
        <authorList>
            <person name="Gilroy R."/>
        </authorList>
    </citation>
    <scope>NUCLEOTIDE SEQUENCE</scope>
    <source>
        <strain evidence="4">CHK180-15479</strain>
    </source>
</reference>
<evidence type="ECO:0000259" key="3">
    <source>
        <dbReference type="Pfam" id="PF00291"/>
    </source>
</evidence>
<keyword evidence="2" id="KW-0663">Pyridoxal phosphate</keyword>
<name>A0A9D2N292_9FIRM</name>
<dbReference type="NCBIfam" id="TIGR01747">
    <property type="entry name" value="diampropi_NH3ly"/>
    <property type="match status" value="1"/>
</dbReference>
<dbReference type="AlphaFoldDB" id="A0A9D2N292"/>
<dbReference type="GO" id="GO:1901605">
    <property type="term" value="P:alpha-amino acid metabolic process"/>
    <property type="evidence" value="ECO:0007669"/>
    <property type="project" value="UniProtKB-ARBA"/>
</dbReference>
<gene>
    <name evidence="4" type="primary">dpaL</name>
    <name evidence="4" type="ORF">H9704_13910</name>
</gene>
<dbReference type="Gene3D" id="3.40.50.1100">
    <property type="match status" value="3"/>
</dbReference>
<sequence>MGIEMVLFNPDRQKGAWDETFSLSEAQRARSFHKGLSGYKPTPLRRLDGLAGRLGLGGLYVKDESLRFGLNAFKGLGGSYALGRVIAERMGKKPEELGDVPAGTFTFVTATDGNHGRGVAWAAKNLSQNAVVYMPKGSAKERLENIRALGAQAEITELNYDDTVRFAKEQADENGWILVQDTAWEGYETIPSWIMQGYMTMALEAAESLGGRVPTHIFLQAGVGAMAGAVTGFFSSFYGAQRPKIVITEPNRAACLFKTAGAGDGALHKVEGDLDSIMAGLCCGEVCTVGWEVLKHHAGYFFSCPDYVAADGMRVLGNPLPGDEKIVSGESGAVTSGLVYNLMTDPELKSFRETLGLDETSVVLCFSTEGDTDKENYRHIVWDGWYRKPSCER</sequence>
<evidence type="ECO:0000256" key="1">
    <source>
        <dbReference type="ARBA" id="ARBA00001933"/>
    </source>
</evidence>
<dbReference type="InterPro" id="IPR001926">
    <property type="entry name" value="TrpB-like_PALP"/>
</dbReference>
<dbReference type="InterPro" id="IPR010081">
    <property type="entry name" value="DiNH2opropionate_NH3_lyase"/>
</dbReference>
<dbReference type="EC" id="4.3.1.15" evidence="4"/>
<dbReference type="Proteomes" id="UP000823910">
    <property type="component" value="Unassembled WGS sequence"/>
</dbReference>
<dbReference type="InterPro" id="IPR019871">
    <property type="entry name" value="DiNH2propionate_NH3-lyase_sub"/>
</dbReference>
<dbReference type="CDD" id="cd00640">
    <property type="entry name" value="Trp-synth-beta_II"/>
    <property type="match status" value="1"/>
</dbReference>
<evidence type="ECO:0000313" key="5">
    <source>
        <dbReference type="Proteomes" id="UP000823910"/>
    </source>
</evidence>